<keyword evidence="5" id="KW-1185">Reference proteome</keyword>
<dbReference type="RefSeq" id="WP_062827132.1">
    <property type="nucleotide sequence ID" value="NZ_BCSX01000001.1"/>
</dbReference>
<dbReference type="FunFam" id="3.40.50.720:FF:000084">
    <property type="entry name" value="Short-chain dehydrogenase reductase"/>
    <property type="match status" value="1"/>
</dbReference>
<dbReference type="Pfam" id="PF13561">
    <property type="entry name" value="adh_short_C2"/>
    <property type="match status" value="1"/>
</dbReference>
<evidence type="ECO:0000313" key="4">
    <source>
        <dbReference type="EMBL" id="GAS85927.1"/>
    </source>
</evidence>
<reference evidence="5" key="1">
    <citation type="journal article" date="2016" name="Genome Announc.">
        <title>Draft Genome Sequences of Five Rapidly Growing Mycobacterium Species, M. thermoresistibile, M. fortuitum subsp. acetamidolyticum, M. canariasense, M. brisbanense, and M. novocastrense.</title>
        <authorList>
            <person name="Katahira K."/>
            <person name="Ogura Y."/>
            <person name="Gotoh Y."/>
            <person name="Hayashi T."/>
        </authorList>
    </citation>
    <scope>NUCLEOTIDE SEQUENCE [LARGE SCALE GENOMIC DNA]</scope>
    <source>
        <strain evidence="5">JCM15654</strain>
    </source>
</reference>
<dbReference type="PANTHER" id="PTHR42760:SF133">
    <property type="entry name" value="3-OXOACYL-[ACYL-CARRIER-PROTEIN] REDUCTASE"/>
    <property type="match status" value="1"/>
</dbReference>
<comment type="caution">
    <text evidence="4">The sequence shown here is derived from an EMBL/GenBank/DDBJ whole genome shotgun (WGS) entry which is preliminary data.</text>
</comment>
<keyword evidence="2" id="KW-0560">Oxidoreductase</keyword>
<evidence type="ECO:0000259" key="3">
    <source>
        <dbReference type="SMART" id="SM00822"/>
    </source>
</evidence>
<dbReference type="PRINTS" id="PR00081">
    <property type="entry name" value="GDHRDH"/>
</dbReference>
<gene>
    <name evidence="4" type="ORF">RMCB_0023</name>
</gene>
<dbReference type="Proteomes" id="UP000069620">
    <property type="component" value="Unassembled WGS sequence"/>
</dbReference>
<evidence type="ECO:0000256" key="1">
    <source>
        <dbReference type="ARBA" id="ARBA00006484"/>
    </source>
</evidence>
<dbReference type="GO" id="GO:0016616">
    <property type="term" value="F:oxidoreductase activity, acting on the CH-OH group of donors, NAD or NADP as acceptor"/>
    <property type="evidence" value="ECO:0007669"/>
    <property type="project" value="TreeGrafter"/>
</dbReference>
<organism evidence="4 5">
    <name type="scientific">Mycolicibacterium brisbanense</name>
    <dbReference type="NCBI Taxonomy" id="146020"/>
    <lineage>
        <taxon>Bacteria</taxon>
        <taxon>Bacillati</taxon>
        <taxon>Actinomycetota</taxon>
        <taxon>Actinomycetes</taxon>
        <taxon>Mycobacteriales</taxon>
        <taxon>Mycobacteriaceae</taxon>
        <taxon>Mycolicibacterium</taxon>
    </lineage>
</organism>
<feature type="domain" description="Ketoreductase" evidence="3">
    <location>
        <begin position="4"/>
        <end position="187"/>
    </location>
</feature>
<name>A0A100VTQ5_9MYCO</name>
<comment type="similarity">
    <text evidence="1">Belongs to the short-chain dehydrogenases/reductases (SDR) family.</text>
</comment>
<dbReference type="PRINTS" id="PR00080">
    <property type="entry name" value="SDRFAMILY"/>
</dbReference>
<sequence>MTSPTTIVTGASSGIGAAVARQLAAQGHRVGLVARSKDALNAVLDQLVVGGPHLTVSCDVSDPEQVTRAVDEITAHLGLPTGLVNAAGVCHPAPLDKVTPEQWLTTIGVNLTGTFLVSQAFCGRLSSVGVRGGIVNIGSEAGTIGMPHYAAYCASKAGVIGLTRAMAAELAPHVRVNALCPGPVDTPMLRSELALSGDLDAAWEAELSRVPLHLVATPDEVAEAAVWLLGARHATGTVLALDGGTTGAFYATRG</sequence>
<accession>A0A100VTQ5</accession>
<dbReference type="GO" id="GO:0048038">
    <property type="term" value="F:quinone binding"/>
    <property type="evidence" value="ECO:0007669"/>
    <property type="project" value="TreeGrafter"/>
</dbReference>
<evidence type="ECO:0000256" key="2">
    <source>
        <dbReference type="ARBA" id="ARBA00023002"/>
    </source>
</evidence>
<protein>
    <submittedName>
        <fullName evidence="4">3-oxoacyl-[acyl-carrier protein] reductase</fullName>
    </submittedName>
</protein>
<dbReference type="EMBL" id="BCSX01000001">
    <property type="protein sequence ID" value="GAS85927.1"/>
    <property type="molecule type" value="Genomic_DNA"/>
</dbReference>
<dbReference type="STRING" id="146020.RMCB_0023"/>
<dbReference type="PROSITE" id="PS00061">
    <property type="entry name" value="ADH_SHORT"/>
    <property type="match status" value="1"/>
</dbReference>
<reference evidence="5" key="2">
    <citation type="submission" date="2016-02" db="EMBL/GenBank/DDBJ databases">
        <title>Draft genome sequence of five rapidly growing Mycobacterium species.</title>
        <authorList>
            <person name="Katahira K."/>
            <person name="Gotou Y."/>
            <person name="Iida K."/>
            <person name="Ogura Y."/>
            <person name="Hayashi T."/>
        </authorList>
    </citation>
    <scope>NUCLEOTIDE SEQUENCE [LARGE SCALE GENOMIC DNA]</scope>
    <source>
        <strain evidence="5">JCM15654</strain>
    </source>
</reference>
<dbReference type="SUPFAM" id="SSF51735">
    <property type="entry name" value="NAD(P)-binding Rossmann-fold domains"/>
    <property type="match status" value="1"/>
</dbReference>
<dbReference type="Gene3D" id="3.40.50.720">
    <property type="entry name" value="NAD(P)-binding Rossmann-like Domain"/>
    <property type="match status" value="1"/>
</dbReference>
<dbReference type="SMART" id="SM00822">
    <property type="entry name" value="PKS_KR"/>
    <property type="match status" value="1"/>
</dbReference>
<dbReference type="GO" id="GO:0006633">
    <property type="term" value="P:fatty acid biosynthetic process"/>
    <property type="evidence" value="ECO:0007669"/>
    <property type="project" value="TreeGrafter"/>
</dbReference>
<evidence type="ECO:0000313" key="5">
    <source>
        <dbReference type="Proteomes" id="UP000069620"/>
    </source>
</evidence>
<dbReference type="InterPro" id="IPR057326">
    <property type="entry name" value="KR_dom"/>
</dbReference>
<dbReference type="AlphaFoldDB" id="A0A100VTQ5"/>
<dbReference type="PANTHER" id="PTHR42760">
    <property type="entry name" value="SHORT-CHAIN DEHYDROGENASES/REDUCTASES FAMILY MEMBER"/>
    <property type="match status" value="1"/>
</dbReference>
<dbReference type="InterPro" id="IPR020904">
    <property type="entry name" value="Sc_DH/Rdtase_CS"/>
</dbReference>
<dbReference type="InterPro" id="IPR036291">
    <property type="entry name" value="NAD(P)-bd_dom_sf"/>
</dbReference>
<proteinExistence type="inferred from homology"/>
<dbReference type="CDD" id="cd05233">
    <property type="entry name" value="SDR_c"/>
    <property type="match status" value="1"/>
</dbReference>
<dbReference type="InterPro" id="IPR002347">
    <property type="entry name" value="SDR_fam"/>
</dbReference>